<evidence type="ECO:0000313" key="2">
    <source>
        <dbReference type="Proteomes" id="UP000238479"/>
    </source>
</evidence>
<dbReference type="PANTHER" id="PTHR38926">
    <property type="entry name" value="F-BOX DOMAIN CONTAINING PROTEIN, EXPRESSED"/>
    <property type="match status" value="1"/>
</dbReference>
<accession>A0A2P6SJD3</accession>
<comment type="caution">
    <text evidence="1">The sequence shown here is derived from an EMBL/GenBank/DDBJ whole genome shotgun (WGS) entry which is preliminary data.</text>
</comment>
<dbReference type="AlphaFoldDB" id="A0A2P6SJD3"/>
<dbReference type="Proteomes" id="UP000238479">
    <property type="component" value="Chromosome 1"/>
</dbReference>
<name>A0A2P6SJD3_ROSCH</name>
<gene>
    <name evidence="1" type="ORF">RchiOBHm_Chr1g0363141</name>
</gene>
<dbReference type="Gramene" id="PRQ58791">
    <property type="protein sequence ID" value="PRQ58791"/>
    <property type="gene ID" value="RchiOBHm_Chr1g0363141"/>
</dbReference>
<reference evidence="1 2" key="1">
    <citation type="journal article" date="2018" name="Nat. Genet.">
        <title>The Rosa genome provides new insights in the design of modern roses.</title>
        <authorList>
            <person name="Bendahmane M."/>
        </authorList>
    </citation>
    <scope>NUCLEOTIDE SEQUENCE [LARGE SCALE GENOMIC DNA]</scope>
    <source>
        <strain evidence="2">cv. Old Blush</strain>
    </source>
</reference>
<dbReference type="InterPro" id="IPR032675">
    <property type="entry name" value="LRR_dom_sf"/>
</dbReference>
<dbReference type="PANTHER" id="PTHR38926:SF5">
    <property type="entry name" value="F-BOX AND LEUCINE-RICH REPEAT PROTEIN 6"/>
    <property type="match status" value="1"/>
</dbReference>
<organism evidence="1 2">
    <name type="scientific">Rosa chinensis</name>
    <name type="common">China rose</name>
    <dbReference type="NCBI Taxonomy" id="74649"/>
    <lineage>
        <taxon>Eukaryota</taxon>
        <taxon>Viridiplantae</taxon>
        <taxon>Streptophyta</taxon>
        <taxon>Embryophyta</taxon>
        <taxon>Tracheophyta</taxon>
        <taxon>Spermatophyta</taxon>
        <taxon>Magnoliopsida</taxon>
        <taxon>eudicotyledons</taxon>
        <taxon>Gunneridae</taxon>
        <taxon>Pentapetalae</taxon>
        <taxon>rosids</taxon>
        <taxon>fabids</taxon>
        <taxon>Rosales</taxon>
        <taxon>Rosaceae</taxon>
        <taxon>Rosoideae</taxon>
        <taxon>Rosoideae incertae sedis</taxon>
        <taxon>Rosa</taxon>
    </lineage>
</organism>
<dbReference type="SUPFAM" id="SSF52047">
    <property type="entry name" value="RNI-like"/>
    <property type="match status" value="1"/>
</dbReference>
<evidence type="ECO:0000313" key="1">
    <source>
        <dbReference type="EMBL" id="PRQ58791.1"/>
    </source>
</evidence>
<dbReference type="Gene3D" id="3.80.10.10">
    <property type="entry name" value="Ribonuclease Inhibitor"/>
    <property type="match status" value="1"/>
</dbReference>
<protein>
    <submittedName>
        <fullName evidence="1">Putative leucine-rich repeat domain, L domain-containing protein</fullName>
    </submittedName>
</protein>
<keyword evidence="2" id="KW-1185">Reference proteome</keyword>
<dbReference type="EMBL" id="PDCK01000039">
    <property type="protein sequence ID" value="PRQ58791.1"/>
    <property type="molecule type" value="Genomic_DNA"/>
</dbReference>
<sequence>MLETPHLPRHRERNDRTIDPWSLEIGTNDPNETESSRFEYFIRRFAREFELDWRLFSVPKFIEYVINRSNGETQFLKLPGICSSYSFAISEILKHINKKCRKLCGLHLSDASINEDEAAAIVKFVPNVKYLCLRKSRVSRNNLVKILKGCKDLELLDVRECSGFDECHEEILELASHIPKFMYAGSKHHYVFEIDPLIEIYGVEDEDEDEEAE</sequence>
<proteinExistence type="predicted"/>